<gene>
    <name evidence="2" type="primary">hsdR5</name>
    <name evidence="2" type="ordered locus">cu1825</name>
</gene>
<name>B1VHY5_CORU7</name>
<dbReference type="eggNOG" id="COG0610">
    <property type="taxonomic scope" value="Bacteria"/>
</dbReference>
<dbReference type="EMBL" id="AM942444">
    <property type="protein sequence ID" value="CAQ05785.1"/>
    <property type="molecule type" value="Genomic_DNA"/>
</dbReference>
<dbReference type="Gene3D" id="3.40.50.300">
    <property type="entry name" value="P-loop containing nucleotide triphosphate hydrolases"/>
    <property type="match status" value="1"/>
</dbReference>
<dbReference type="AlphaFoldDB" id="B1VHY5"/>
<sequence>MAVIISRRSSCRPNFATAPFRAVQDVIKSNPKYHGLEALVAFSGSLEVSKDEDVEQIVTESSLNNENAPEGQRRMETSKMVDGAAYKFLIVANKYQTGFDEPRLSAMYVDKPLSGVMAVQTLSRLNRTMPSKNKTKTFVVDFVNDPETILEAFQPYYSQGTAEGLVDSKTA</sequence>
<dbReference type="PANTHER" id="PTHR42927:SF1">
    <property type="entry name" value="HELICASE SUPERFAMILY 1 AND 2 DOMAIN-CONTAINING PROTEIN"/>
    <property type="match status" value="1"/>
</dbReference>
<accession>B1VHY5</accession>
<feature type="domain" description="Restriction endonuclease type I HsdR second RecA-like helicase" evidence="1">
    <location>
        <begin position="84"/>
        <end position="142"/>
    </location>
</feature>
<proteinExistence type="predicted"/>
<organism evidence="2 3">
    <name type="scientific">Corynebacterium urealyticum (strain ATCC 43042 / DSM 7109)</name>
    <dbReference type="NCBI Taxonomy" id="504474"/>
    <lineage>
        <taxon>Bacteria</taxon>
        <taxon>Bacillati</taxon>
        <taxon>Actinomycetota</taxon>
        <taxon>Actinomycetes</taxon>
        <taxon>Mycobacteriales</taxon>
        <taxon>Corynebacteriaceae</taxon>
        <taxon>Corynebacterium</taxon>
    </lineage>
</organism>
<dbReference type="PANTHER" id="PTHR42927">
    <property type="entry name" value="HELICASE SUPERFAMILY 1 AND 2 DOMAIN-CONTAINING PROTEIN"/>
    <property type="match status" value="1"/>
</dbReference>
<evidence type="ECO:0000313" key="2">
    <source>
        <dbReference type="EMBL" id="CAQ05785.1"/>
    </source>
</evidence>
<dbReference type="InterPro" id="IPR055180">
    <property type="entry name" value="HsdR_RecA-like_helicase_dom_2"/>
</dbReference>
<dbReference type="InterPro" id="IPR027417">
    <property type="entry name" value="P-loop_NTPase"/>
</dbReference>
<evidence type="ECO:0000313" key="3">
    <source>
        <dbReference type="Proteomes" id="UP000001727"/>
    </source>
</evidence>
<reference evidence="2 3" key="1">
    <citation type="journal article" date="2008" name="J. Biotechnol.">
        <title>The lifestyle of Corynebacterium urealyticum derived from its complete genome sequence established by pyrosequencing.</title>
        <authorList>
            <person name="Tauch A."/>
            <person name="Trost E."/>
            <person name="Tilker A."/>
            <person name="Ludewig U."/>
            <person name="Schneiker S."/>
            <person name="Goesmann A."/>
            <person name="Arnold W."/>
            <person name="Bekel T."/>
            <person name="Brinkrolf K."/>
            <person name="Brune I."/>
            <person name="Goetker S."/>
            <person name="Kalinowski J."/>
            <person name="Kamp P.-B."/>
            <person name="Lobo F.P."/>
            <person name="Viehoever P."/>
            <person name="Weisshaar B."/>
            <person name="Soriano F."/>
            <person name="Droege M."/>
            <person name="Puehler A."/>
        </authorList>
    </citation>
    <scope>NUCLEOTIDE SEQUENCE [LARGE SCALE GENOMIC DNA]</scope>
    <source>
        <strain evidence="3">ATCC 43042 / DSM 7109</strain>
    </source>
</reference>
<dbReference type="Pfam" id="PF22679">
    <property type="entry name" value="T1R_D3-like"/>
    <property type="match status" value="1"/>
</dbReference>
<dbReference type="Proteomes" id="UP000001727">
    <property type="component" value="Chromosome"/>
</dbReference>
<dbReference type="KEGG" id="cur:cu1825"/>
<keyword evidence="3" id="KW-1185">Reference proteome</keyword>
<dbReference type="STRING" id="504474.cu1825"/>
<protein>
    <submittedName>
        <fullName evidence="2">Type I restriction-modification system, restriction subunit</fullName>
    </submittedName>
</protein>
<evidence type="ECO:0000259" key="1">
    <source>
        <dbReference type="Pfam" id="PF22679"/>
    </source>
</evidence>
<dbReference type="HOGENOM" id="CLU_1560386_0_0_11"/>